<proteinExistence type="predicted"/>
<dbReference type="RefSeq" id="WP_210147983.1">
    <property type="nucleotide sequence ID" value="NZ_CP059560.1"/>
</dbReference>
<comment type="caution">
    <text evidence="1">The sequence shown here is derived from an EMBL/GenBank/DDBJ whole genome shotgun (WGS) entry which is preliminary data.</text>
</comment>
<dbReference type="Proteomes" id="UP000652074">
    <property type="component" value="Unassembled WGS sequence"/>
</dbReference>
<gene>
    <name evidence="1" type="ORF">GPA26_23425</name>
</gene>
<keyword evidence="2" id="KW-1185">Reference proteome</keyword>
<dbReference type="EMBL" id="WTVR01000082">
    <property type="protein sequence ID" value="NMF91417.1"/>
    <property type="molecule type" value="Genomic_DNA"/>
</dbReference>
<sequence>MLAAEGCRPLYVSGLLYRNRRDDFGAPLEVQLRSRWDGCIDFFTQAAMSACDESMALAAQQAALRDDRNRRVADRRPDSASRKLVAALIGTPVFIVNQVKRLLGVSFPAANNAVADFVSLGVLRGTARQHNRVFVAHEAIAVLDQAPEQDRRPSLKL</sequence>
<organism evidence="1 2">
    <name type="scientific">Aromatoleum petrolei</name>
    <dbReference type="NCBI Taxonomy" id="76116"/>
    <lineage>
        <taxon>Bacteria</taxon>
        <taxon>Pseudomonadati</taxon>
        <taxon>Pseudomonadota</taxon>
        <taxon>Betaproteobacteria</taxon>
        <taxon>Rhodocyclales</taxon>
        <taxon>Rhodocyclaceae</taxon>
        <taxon>Aromatoleum</taxon>
    </lineage>
</organism>
<evidence type="ECO:0000313" key="1">
    <source>
        <dbReference type="EMBL" id="NMF91417.1"/>
    </source>
</evidence>
<accession>A0ABX1MTW2</accession>
<reference evidence="1 2" key="1">
    <citation type="submission" date="2019-12" db="EMBL/GenBank/DDBJ databases">
        <title>Comparative genomics gives insights into the taxonomy of the Azoarcus-Aromatoleum group and reveals separate origins of nif in the plant-associated Azoarcus and non-plant-associated Aromatoleum sub-groups.</title>
        <authorList>
            <person name="Lafos M."/>
            <person name="Maluk M."/>
            <person name="Batista M."/>
            <person name="Junghare M."/>
            <person name="Carmona M."/>
            <person name="Faoro H."/>
            <person name="Cruz L.M."/>
            <person name="Battistoni F."/>
            <person name="De Souza E."/>
            <person name="Pedrosa F."/>
            <person name="Chen W.-M."/>
            <person name="Poole P.S."/>
            <person name="Dixon R.A."/>
            <person name="James E.K."/>
        </authorList>
    </citation>
    <scope>NUCLEOTIDE SEQUENCE [LARGE SCALE GENOMIC DNA]</scope>
    <source>
        <strain evidence="1 2">ToN1</strain>
    </source>
</reference>
<name>A0ABX1MTW2_9RHOO</name>
<protein>
    <submittedName>
        <fullName evidence="1">Uncharacterized protein</fullName>
    </submittedName>
</protein>
<evidence type="ECO:0000313" key="2">
    <source>
        <dbReference type="Proteomes" id="UP000652074"/>
    </source>
</evidence>